<dbReference type="EMBL" id="GBRH01241503">
    <property type="protein sequence ID" value="JAD56392.1"/>
    <property type="molecule type" value="Transcribed_RNA"/>
</dbReference>
<proteinExistence type="predicted"/>
<reference evidence="1" key="1">
    <citation type="submission" date="2014-09" db="EMBL/GenBank/DDBJ databases">
        <authorList>
            <person name="Magalhaes I.L.F."/>
            <person name="Oliveira U."/>
            <person name="Santos F.R."/>
            <person name="Vidigal T.H.D.A."/>
            <person name="Brescovit A.D."/>
            <person name="Santos A.J."/>
        </authorList>
    </citation>
    <scope>NUCLEOTIDE SEQUENCE</scope>
    <source>
        <tissue evidence="1">Shoot tissue taken approximately 20 cm above the soil surface</tissue>
    </source>
</reference>
<sequence length="13" mass="1376">MIGGSTLDVAHKF</sequence>
<evidence type="ECO:0000313" key="1">
    <source>
        <dbReference type="EMBL" id="JAD56392.1"/>
    </source>
</evidence>
<protein>
    <submittedName>
        <fullName evidence="1">Uncharacterized protein</fullName>
    </submittedName>
</protein>
<reference evidence="1" key="2">
    <citation type="journal article" date="2015" name="Data Brief">
        <title>Shoot transcriptome of the giant reed, Arundo donax.</title>
        <authorList>
            <person name="Barrero R.A."/>
            <person name="Guerrero F.D."/>
            <person name="Moolhuijzen P."/>
            <person name="Goolsby J.A."/>
            <person name="Tidwell J."/>
            <person name="Bellgard S.E."/>
            <person name="Bellgard M.I."/>
        </authorList>
    </citation>
    <scope>NUCLEOTIDE SEQUENCE</scope>
    <source>
        <tissue evidence="1">Shoot tissue taken approximately 20 cm above the soil surface</tissue>
    </source>
</reference>
<name>A0A0A9BAQ8_ARUDO</name>
<accession>A0A0A9BAQ8</accession>
<organism evidence="1">
    <name type="scientific">Arundo donax</name>
    <name type="common">Giant reed</name>
    <name type="synonym">Donax arundinaceus</name>
    <dbReference type="NCBI Taxonomy" id="35708"/>
    <lineage>
        <taxon>Eukaryota</taxon>
        <taxon>Viridiplantae</taxon>
        <taxon>Streptophyta</taxon>
        <taxon>Embryophyta</taxon>
        <taxon>Tracheophyta</taxon>
        <taxon>Spermatophyta</taxon>
        <taxon>Magnoliopsida</taxon>
        <taxon>Liliopsida</taxon>
        <taxon>Poales</taxon>
        <taxon>Poaceae</taxon>
        <taxon>PACMAD clade</taxon>
        <taxon>Arundinoideae</taxon>
        <taxon>Arundineae</taxon>
        <taxon>Arundo</taxon>
    </lineage>
</organism>